<sequence>RAGGASGDSTRGACGTYGGDVCGYNGHSMVGLSSSGAPNMTGPVQLNIQSCPTMGGARGQPGPPTQGQGMQHFQARAATMPHMANSGVYGSHSPIAGVGAGPVPSVPAVAAVPGGQHQDTDDLWPLPVHQWKSEVGRCRGWRGCLA</sequence>
<proteinExistence type="predicted"/>
<feature type="non-terminal residue" evidence="2">
    <location>
        <position position="1"/>
    </location>
</feature>
<feature type="non-terminal residue" evidence="2">
    <location>
        <position position="146"/>
    </location>
</feature>
<dbReference type="Proteomes" id="UP000747110">
    <property type="component" value="Unassembled WGS sequence"/>
</dbReference>
<accession>A0A8J4FHH9</accession>
<gene>
    <name evidence="2" type="ORF">Vretifemale_5125</name>
</gene>
<name>A0A8J4FHH9_9CHLO</name>
<organism evidence="2 3">
    <name type="scientific">Volvox reticuliferus</name>
    <dbReference type="NCBI Taxonomy" id="1737510"/>
    <lineage>
        <taxon>Eukaryota</taxon>
        <taxon>Viridiplantae</taxon>
        <taxon>Chlorophyta</taxon>
        <taxon>core chlorophytes</taxon>
        <taxon>Chlorophyceae</taxon>
        <taxon>CS clade</taxon>
        <taxon>Chlamydomonadales</taxon>
        <taxon>Volvocaceae</taxon>
        <taxon>Volvox</taxon>
    </lineage>
</organism>
<evidence type="ECO:0000313" key="2">
    <source>
        <dbReference type="EMBL" id="GIL75308.1"/>
    </source>
</evidence>
<protein>
    <submittedName>
        <fullName evidence="2">Uncharacterized protein</fullName>
    </submittedName>
</protein>
<dbReference type="AlphaFoldDB" id="A0A8J4FHH9"/>
<keyword evidence="3" id="KW-1185">Reference proteome</keyword>
<reference evidence="2" key="1">
    <citation type="journal article" date="2021" name="Proc. Natl. Acad. Sci. U.S.A.">
        <title>Three genomes in the algal genus Volvox reveal the fate of a haploid sex-determining region after a transition to homothallism.</title>
        <authorList>
            <person name="Yamamoto K."/>
            <person name="Hamaji T."/>
            <person name="Kawai-Toyooka H."/>
            <person name="Matsuzaki R."/>
            <person name="Takahashi F."/>
            <person name="Nishimura Y."/>
            <person name="Kawachi M."/>
            <person name="Noguchi H."/>
            <person name="Minakuchi Y."/>
            <person name="Umen J.G."/>
            <person name="Toyoda A."/>
            <person name="Nozaki H."/>
        </authorList>
    </citation>
    <scope>NUCLEOTIDE SEQUENCE</scope>
    <source>
        <strain evidence="2">NIES-3786</strain>
    </source>
</reference>
<evidence type="ECO:0000256" key="1">
    <source>
        <dbReference type="SAM" id="MobiDB-lite"/>
    </source>
</evidence>
<feature type="region of interest" description="Disordered" evidence="1">
    <location>
        <begin position="45"/>
        <end position="72"/>
    </location>
</feature>
<dbReference type="EMBL" id="BNCP01000007">
    <property type="protein sequence ID" value="GIL75308.1"/>
    <property type="molecule type" value="Genomic_DNA"/>
</dbReference>
<evidence type="ECO:0000313" key="3">
    <source>
        <dbReference type="Proteomes" id="UP000747110"/>
    </source>
</evidence>
<comment type="caution">
    <text evidence="2">The sequence shown here is derived from an EMBL/GenBank/DDBJ whole genome shotgun (WGS) entry which is preliminary data.</text>
</comment>